<protein>
    <submittedName>
        <fullName evidence="1">Uncharacterized protein</fullName>
    </submittedName>
</protein>
<evidence type="ECO:0000313" key="2">
    <source>
        <dbReference type="Proteomes" id="UP000585614"/>
    </source>
</evidence>
<dbReference type="AlphaFoldDB" id="A0A7J7S7S4"/>
<dbReference type="Proteomes" id="UP000585614">
    <property type="component" value="Unassembled WGS sequence"/>
</dbReference>
<evidence type="ECO:0000313" key="1">
    <source>
        <dbReference type="EMBL" id="KAF6284486.1"/>
    </source>
</evidence>
<proteinExistence type="predicted"/>
<comment type="caution">
    <text evidence="1">The sequence shown here is derived from an EMBL/GenBank/DDBJ whole genome shotgun (WGS) entry which is preliminary data.</text>
</comment>
<organism evidence="1 2">
    <name type="scientific">Rhinolophus ferrumequinum</name>
    <name type="common">Greater horseshoe bat</name>
    <dbReference type="NCBI Taxonomy" id="59479"/>
    <lineage>
        <taxon>Eukaryota</taxon>
        <taxon>Metazoa</taxon>
        <taxon>Chordata</taxon>
        <taxon>Craniata</taxon>
        <taxon>Vertebrata</taxon>
        <taxon>Euteleostomi</taxon>
        <taxon>Mammalia</taxon>
        <taxon>Eutheria</taxon>
        <taxon>Laurasiatheria</taxon>
        <taxon>Chiroptera</taxon>
        <taxon>Yinpterochiroptera</taxon>
        <taxon>Rhinolophoidea</taxon>
        <taxon>Rhinolophidae</taxon>
        <taxon>Rhinolophinae</taxon>
        <taxon>Rhinolophus</taxon>
    </lineage>
</organism>
<name>A0A7J7S7S4_RHIFE</name>
<gene>
    <name evidence="1" type="ORF">mRhiFer1_009245</name>
</gene>
<reference evidence="1 2" key="1">
    <citation type="journal article" date="2020" name="Nature">
        <title>Six reference-quality genomes reveal evolution of bat adaptations.</title>
        <authorList>
            <person name="Jebb D."/>
            <person name="Huang Z."/>
            <person name="Pippel M."/>
            <person name="Hughes G.M."/>
            <person name="Lavrichenko K."/>
            <person name="Devanna P."/>
            <person name="Winkler S."/>
            <person name="Jermiin L.S."/>
            <person name="Skirmuntt E.C."/>
            <person name="Katzourakis A."/>
            <person name="Burkitt-Gray L."/>
            <person name="Ray D.A."/>
            <person name="Sullivan K.A.M."/>
            <person name="Roscito J.G."/>
            <person name="Kirilenko B.M."/>
            <person name="Davalos L.M."/>
            <person name="Corthals A.P."/>
            <person name="Power M.L."/>
            <person name="Jones G."/>
            <person name="Ransome R.D."/>
            <person name="Dechmann D.K.N."/>
            <person name="Locatelli A.G."/>
            <person name="Puechmaille S.J."/>
            <person name="Fedrigo O."/>
            <person name="Jarvis E.D."/>
            <person name="Hiller M."/>
            <person name="Vernes S.C."/>
            <person name="Myers E.W."/>
            <person name="Teeling E.C."/>
        </authorList>
    </citation>
    <scope>NUCLEOTIDE SEQUENCE [LARGE SCALE GENOMIC DNA]</scope>
    <source>
        <strain evidence="1">MRhiFer1</strain>
        <tissue evidence="1">Lung</tissue>
    </source>
</reference>
<accession>A0A7J7S7S4</accession>
<sequence>MGHRVASVLSHHPEFVRFPACTQTSSDLRAHPHPTAPAVWVLGQPSLSLTSRARPGLLAKGKLGSEAPSALPLCLLCPGMMDKQMTDHKARESEIGSIQAEPSLGLDLHPSHLQPGLPASISCSFLS</sequence>
<dbReference type="EMBL" id="JACAGC010000023">
    <property type="protein sequence ID" value="KAF6284486.1"/>
    <property type="molecule type" value="Genomic_DNA"/>
</dbReference>